<dbReference type="STRING" id="1795632.TH606_05265"/>
<proteinExistence type="predicted"/>
<gene>
    <name evidence="1" type="ORF">TH606_05265</name>
</gene>
<dbReference type="EMBL" id="LSFI01000020">
    <property type="protein sequence ID" value="OAG27765.1"/>
    <property type="molecule type" value="Genomic_DNA"/>
</dbReference>
<keyword evidence="2" id="KW-1185">Reference proteome</keyword>
<sequence length="276" mass="32485">MKAFLFSLYLIAVLVIKSFALEIPKGTAKVVFYNQKGNPIISLEDENNDGRFEKKVIFRKGKPYKVFIDENYNNIPEKIAVLTENSQVKELIFDRNEDKRPDKWQIYQNGRLVKIEEDRNFDGKRDLVSYLDKNGKIQKILRDDDHDGFFEIEEVFKGKTREVLLKRPKEPVKEKLIYEEGKLSRRLIDKNGDGSFELEEHFKEGNKYLLISRNQKTKVFCFDRRGKPFLAFVDENNDGLFEKKYSYTEKAWETLKPLITLKAIVNICQGQAKNEH</sequence>
<dbReference type="RefSeq" id="WP_068541874.1">
    <property type="nucleotide sequence ID" value="NZ_LSFI01000020.1"/>
</dbReference>
<dbReference type="AlphaFoldDB" id="A0A177E792"/>
<accession>A0A177E792</accession>
<evidence type="ECO:0000313" key="1">
    <source>
        <dbReference type="EMBL" id="OAG27765.1"/>
    </source>
</evidence>
<protein>
    <submittedName>
        <fullName evidence="1">Uncharacterized protein</fullName>
    </submittedName>
</protein>
<dbReference type="Proteomes" id="UP000076964">
    <property type="component" value="Unassembled WGS sequence"/>
</dbReference>
<dbReference type="OrthoDB" id="9791995at2"/>
<name>A0A177E792_9BACT</name>
<evidence type="ECO:0000313" key="2">
    <source>
        <dbReference type="Proteomes" id="UP000076964"/>
    </source>
</evidence>
<comment type="caution">
    <text evidence="1">The sequence shown here is derived from an EMBL/GenBank/DDBJ whole genome shotgun (WGS) entry which is preliminary data.</text>
</comment>
<reference evidence="1 2" key="1">
    <citation type="submission" date="2016-02" db="EMBL/GenBank/DDBJ databases">
        <title>Draft genome sequence of Thermodesulfatator sp. S606.</title>
        <authorList>
            <person name="Lai Q."/>
            <person name="Cao J."/>
            <person name="Dupont S."/>
            <person name="Shao Z."/>
            <person name="Jebbar M."/>
            <person name="Alain K."/>
        </authorList>
    </citation>
    <scope>NUCLEOTIDE SEQUENCE [LARGE SCALE GENOMIC DNA]</scope>
    <source>
        <strain evidence="1 2">S606</strain>
    </source>
</reference>
<organism evidence="1 2">
    <name type="scientific">Thermodesulfatator autotrophicus</name>
    <dbReference type="NCBI Taxonomy" id="1795632"/>
    <lineage>
        <taxon>Bacteria</taxon>
        <taxon>Pseudomonadati</taxon>
        <taxon>Thermodesulfobacteriota</taxon>
        <taxon>Thermodesulfobacteria</taxon>
        <taxon>Thermodesulfobacteriales</taxon>
        <taxon>Thermodesulfatatoraceae</taxon>
        <taxon>Thermodesulfatator</taxon>
    </lineage>
</organism>